<feature type="compositionally biased region" description="Acidic residues" evidence="1">
    <location>
        <begin position="56"/>
        <end position="65"/>
    </location>
</feature>
<keyword evidence="3" id="KW-1185">Reference proteome</keyword>
<evidence type="ECO:0000256" key="1">
    <source>
        <dbReference type="SAM" id="MobiDB-lite"/>
    </source>
</evidence>
<sequence length="65" mass="6904">MNEKASPTASDKTDGLHVRVNGIRGTGSASGPEQEDDDKRGGHLRIGHMALIGSEGDSEREDDDK</sequence>
<dbReference type="EMBL" id="JAROCB010000001">
    <property type="protein sequence ID" value="MDN4595903.1"/>
    <property type="molecule type" value="Genomic_DNA"/>
</dbReference>
<comment type="caution">
    <text evidence="2">The sequence shown here is derived from an EMBL/GenBank/DDBJ whole genome shotgun (WGS) entry which is preliminary data.</text>
</comment>
<dbReference type="Proteomes" id="UP001174210">
    <property type="component" value="Unassembled WGS sequence"/>
</dbReference>
<accession>A0ABT8IT63</accession>
<proteinExistence type="predicted"/>
<feature type="compositionally biased region" description="Polar residues" evidence="1">
    <location>
        <begin position="1"/>
        <end position="10"/>
    </location>
</feature>
<reference evidence="2" key="1">
    <citation type="submission" date="2023-03" db="EMBL/GenBank/DDBJ databases">
        <title>MT1 and MT2 Draft Genomes of Novel Species.</title>
        <authorList>
            <person name="Venkateswaran K."/>
        </authorList>
    </citation>
    <scope>NUCLEOTIDE SEQUENCE</scope>
    <source>
        <strain evidence="2">F6_8S_P_1A</strain>
    </source>
</reference>
<protein>
    <submittedName>
        <fullName evidence="2">Uncharacterized protein</fullName>
    </submittedName>
</protein>
<evidence type="ECO:0000313" key="2">
    <source>
        <dbReference type="EMBL" id="MDN4595903.1"/>
    </source>
</evidence>
<gene>
    <name evidence="2" type="ORF">P5G59_01995</name>
</gene>
<dbReference type="RefSeq" id="WP_301215483.1">
    <property type="nucleotide sequence ID" value="NZ_JAROCB010000001.1"/>
</dbReference>
<organism evidence="2 3">
    <name type="scientific">Leifsonia virtsii</name>
    <dbReference type="NCBI Taxonomy" id="3035915"/>
    <lineage>
        <taxon>Bacteria</taxon>
        <taxon>Bacillati</taxon>
        <taxon>Actinomycetota</taxon>
        <taxon>Actinomycetes</taxon>
        <taxon>Micrococcales</taxon>
        <taxon>Microbacteriaceae</taxon>
        <taxon>Leifsonia</taxon>
    </lineage>
</organism>
<name>A0ABT8IT63_9MICO</name>
<feature type="region of interest" description="Disordered" evidence="1">
    <location>
        <begin position="1"/>
        <end position="65"/>
    </location>
</feature>
<evidence type="ECO:0000313" key="3">
    <source>
        <dbReference type="Proteomes" id="UP001174210"/>
    </source>
</evidence>